<dbReference type="Gene3D" id="1.20.120.530">
    <property type="entry name" value="GntR ligand-binding domain-like"/>
    <property type="match status" value="1"/>
</dbReference>
<gene>
    <name evidence="5" type="ORF">KC729_18605</name>
</gene>
<evidence type="ECO:0000259" key="4">
    <source>
        <dbReference type="Pfam" id="PF07729"/>
    </source>
</evidence>
<dbReference type="SUPFAM" id="SSF48008">
    <property type="entry name" value="GntR ligand-binding domain-like"/>
    <property type="match status" value="1"/>
</dbReference>
<evidence type="ECO:0000256" key="3">
    <source>
        <dbReference type="ARBA" id="ARBA00023163"/>
    </source>
</evidence>
<dbReference type="InterPro" id="IPR011711">
    <property type="entry name" value="GntR_C"/>
</dbReference>
<accession>A0A956RR58</accession>
<keyword evidence="2" id="KW-0238">DNA-binding</keyword>
<sequence length="72" mass="8069">VAASGHHLFASLTEGVRFAMRDPLLEQHGKRILPARARLVREHERLLNAVERGESDRVADLLADHLEGFYGP</sequence>
<dbReference type="AlphaFoldDB" id="A0A956RR58"/>
<reference evidence="5" key="1">
    <citation type="submission" date="2020-04" db="EMBL/GenBank/DDBJ databases">
        <authorList>
            <person name="Zhang T."/>
        </authorList>
    </citation>
    <scope>NUCLEOTIDE SEQUENCE</scope>
    <source>
        <strain evidence="5">HKST-UBA01</strain>
    </source>
</reference>
<name>A0A956RR58_UNCEI</name>
<evidence type="ECO:0000313" key="6">
    <source>
        <dbReference type="Proteomes" id="UP000697710"/>
    </source>
</evidence>
<dbReference type="GO" id="GO:0003677">
    <property type="term" value="F:DNA binding"/>
    <property type="evidence" value="ECO:0007669"/>
    <property type="project" value="UniProtKB-KW"/>
</dbReference>
<keyword evidence="1" id="KW-0805">Transcription regulation</keyword>
<proteinExistence type="predicted"/>
<keyword evidence="3" id="KW-0804">Transcription</keyword>
<organism evidence="5 6">
    <name type="scientific">Eiseniibacteriota bacterium</name>
    <dbReference type="NCBI Taxonomy" id="2212470"/>
    <lineage>
        <taxon>Bacteria</taxon>
        <taxon>Candidatus Eiseniibacteriota</taxon>
    </lineage>
</organism>
<evidence type="ECO:0000256" key="1">
    <source>
        <dbReference type="ARBA" id="ARBA00023015"/>
    </source>
</evidence>
<evidence type="ECO:0000256" key="2">
    <source>
        <dbReference type="ARBA" id="ARBA00023125"/>
    </source>
</evidence>
<feature type="non-terminal residue" evidence="5">
    <location>
        <position position="1"/>
    </location>
</feature>
<reference evidence="5" key="2">
    <citation type="journal article" date="2021" name="Microbiome">
        <title>Successional dynamics and alternative stable states in a saline activated sludge microbial community over 9 years.</title>
        <authorList>
            <person name="Wang Y."/>
            <person name="Ye J."/>
            <person name="Ju F."/>
            <person name="Liu L."/>
            <person name="Boyd J.A."/>
            <person name="Deng Y."/>
            <person name="Parks D.H."/>
            <person name="Jiang X."/>
            <person name="Yin X."/>
            <person name="Woodcroft B.J."/>
            <person name="Tyson G.W."/>
            <person name="Hugenholtz P."/>
            <person name="Polz M.F."/>
            <person name="Zhang T."/>
        </authorList>
    </citation>
    <scope>NUCLEOTIDE SEQUENCE</scope>
    <source>
        <strain evidence="5">HKST-UBA01</strain>
    </source>
</reference>
<dbReference type="Pfam" id="PF07729">
    <property type="entry name" value="FCD"/>
    <property type="match status" value="1"/>
</dbReference>
<evidence type="ECO:0000313" key="5">
    <source>
        <dbReference type="EMBL" id="MCA9729700.1"/>
    </source>
</evidence>
<dbReference type="EMBL" id="JAGQHR010000807">
    <property type="protein sequence ID" value="MCA9729700.1"/>
    <property type="molecule type" value="Genomic_DNA"/>
</dbReference>
<dbReference type="Proteomes" id="UP000697710">
    <property type="component" value="Unassembled WGS sequence"/>
</dbReference>
<protein>
    <submittedName>
        <fullName evidence="5">FCD domain-containing protein</fullName>
    </submittedName>
</protein>
<comment type="caution">
    <text evidence="5">The sequence shown here is derived from an EMBL/GenBank/DDBJ whole genome shotgun (WGS) entry which is preliminary data.</text>
</comment>
<feature type="domain" description="GntR C-terminal" evidence="4">
    <location>
        <begin position="2"/>
        <end position="67"/>
    </location>
</feature>
<dbReference type="InterPro" id="IPR008920">
    <property type="entry name" value="TF_FadR/GntR_C"/>
</dbReference>